<evidence type="ECO:0000313" key="9">
    <source>
        <dbReference type="Proteomes" id="UP000694388"/>
    </source>
</evidence>
<evidence type="ECO:0000256" key="4">
    <source>
        <dbReference type="PROSITE-ProRule" id="PRU00176"/>
    </source>
</evidence>
<dbReference type="SMART" id="SM00360">
    <property type="entry name" value="RRM"/>
    <property type="match status" value="2"/>
</dbReference>
<proteinExistence type="predicted"/>
<dbReference type="Ensembl" id="ENSEBUT00000016702.1">
    <property type="protein sequence ID" value="ENSEBUP00000016126.1"/>
    <property type="gene ID" value="ENSEBUG00000010133.1"/>
</dbReference>
<dbReference type="SUPFAM" id="SSF54928">
    <property type="entry name" value="RNA-binding domain, RBD"/>
    <property type="match status" value="1"/>
</dbReference>
<dbReference type="PANTHER" id="PTHR23189">
    <property type="entry name" value="RNA RECOGNITION MOTIF-CONTAINING"/>
    <property type="match status" value="1"/>
</dbReference>
<keyword evidence="5" id="KW-0175">Coiled coil</keyword>
<dbReference type="InterPro" id="IPR000504">
    <property type="entry name" value="RRM_dom"/>
</dbReference>
<evidence type="ECO:0000256" key="2">
    <source>
        <dbReference type="ARBA" id="ARBA00022737"/>
    </source>
</evidence>
<name>A0A8C4QJ41_EPTBU</name>
<feature type="compositionally biased region" description="Acidic residues" evidence="6">
    <location>
        <begin position="7"/>
        <end position="17"/>
    </location>
</feature>
<evidence type="ECO:0000256" key="1">
    <source>
        <dbReference type="ARBA" id="ARBA00004324"/>
    </source>
</evidence>
<dbReference type="GO" id="GO:0003723">
    <property type="term" value="F:RNA binding"/>
    <property type="evidence" value="ECO:0007669"/>
    <property type="project" value="UniProtKB-UniRule"/>
</dbReference>
<accession>A0A8C4QJ41</accession>
<dbReference type="GO" id="GO:0016607">
    <property type="term" value="C:nuclear speck"/>
    <property type="evidence" value="ECO:0007669"/>
    <property type="project" value="UniProtKB-SubCell"/>
</dbReference>
<evidence type="ECO:0000256" key="6">
    <source>
        <dbReference type="SAM" id="MobiDB-lite"/>
    </source>
</evidence>
<evidence type="ECO:0000256" key="5">
    <source>
        <dbReference type="SAM" id="Coils"/>
    </source>
</evidence>
<feature type="region of interest" description="Disordered" evidence="6">
    <location>
        <begin position="1"/>
        <end position="46"/>
    </location>
</feature>
<feature type="region of interest" description="Disordered" evidence="6">
    <location>
        <begin position="503"/>
        <end position="604"/>
    </location>
</feature>
<dbReference type="InterPro" id="IPR012975">
    <property type="entry name" value="NOPS"/>
</dbReference>
<dbReference type="Proteomes" id="UP000694388">
    <property type="component" value="Unplaced"/>
</dbReference>
<organism evidence="8 9">
    <name type="scientific">Eptatretus burgeri</name>
    <name type="common">Inshore hagfish</name>
    <dbReference type="NCBI Taxonomy" id="7764"/>
    <lineage>
        <taxon>Eukaryota</taxon>
        <taxon>Metazoa</taxon>
        <taxon>Chordata</taxon>
        <taxon>Craniata</taxon>
        <taxon>Vertebrata</taxon>
        <taxon>Cyclostomata</taxon>
        <taxon>Myxini</taxon>
        <taxon>Myxiniformes</taxon>
        <taxon>Myxinidae</taxon>
        <taxon>Eptatretinae</taxon>
        <taxon>Eptatretus</taxon>
    </lineage>
</organism>
<protein>
    <recommendedName>
        <fullName evidence="7">RRM domain-containing protein</fullName>
    </recommendedName>
</protein>
<feature type="domain" description="RRM" evidence="7">
    <location>
        <begin position="68"/>
        <end position="138"/>
    </location>
</feature>
<feature type="compositionally biased region" description="Polar residues" evidence="6">
    <location>
        <begin position="503"/>
        <end position="517"/>
    </location>
</feature>
<dbReference type="AlphaFoldDB" id="A0A8C4QJ41"/>
<evidence type="ECO:0000313" key="8">
    <source>
        <dbReference type="Ensembl" id="ENSEBUP00000016126.1"/>
    </source>
</evidence>
<dbReference type="GeneTree" id="ENSGT00940000157358"/>
<feature type="domain" description="RRM" evidence="7">
    <location>
        <begin position="167"/>
        <end position="248"/>
    </location>
</feature>
<dbReference type="FunFam" id="3.30.70.330:FF:000043">
    <property type="entry name" value="paraspeckle component 1 isoform X1"/>
    <property type="match status" value="1"/>
</dbReference>
<keyword evidence="3 4" id="KW-0694">RNA-binding</keyword>
<dbReference type="Pfam" id="PF08075">
    <property type="entry name" value="NOPS"/>
    <property type="match status" value="1"/>
</dbReference>
<dbReference type="InterPro" id="IPR035979">
    <property type="entry name" value="RBD_domain_sf"/>
</dbReference>
<feature type="coiled-coil region" evidence="5">
    <location>
        <begin position="298"/>
        <end position="325"/>
    </location>
</feature>
<evidence type="ECO:0000256" key="3">
    <source>
        <dbReference type="ARBA" id="ARBA00022884"/>
    </source>
</evidence>
<reference evidence="8" key="1">
    <citation type="submission" date="2025-08" db="UniProtKB">
        <authorList>
            <consortium name="Ensembl"/>
        </authorList>
    </citation>
    <scope>IDENTIFICATION</scope>
</reference>
<dbReference type="InterPro" id="IPR012677">
    <property type="entry name" value="Nucleotide-bd_a/b_plait_sf"/>
</dbReference>
<evidence type="ECO:0000259" key="7">
    <source>
        <dbReference type="PROSITE" id="PS50102"/>
    </source>
</evidence>
<keyword evidence="9" id="KW-1185">Reference proteome</keyword>
<reference evidence="8" key="2">
    <citation type="submission" date="2025-09" db="UniProtKB">
        <authorList>
            <consortium name="Ensembl"/>
        </authorList>
    </citation>
    <scope>IDENTIFICATION</scope>
</reference>
<sequence>MEMPVEVAEENPQEVEAEPGHVDSGSTSSESTLPADCPADEGPETRPSLVLERFPFRAPGEHPFSRRGRILVSGLGTGVTEESLRFLFKKYGRLSEAFVNAQRGCGLIRLESRALGEIARAELDGRPLKSIISTYSSSSDSESGSMDGTDYDNESKTLQLRFAPHGAALAVANLSPCVSNELLEQAFMCFGPVERAVVIADSQGRSTGRGRIEFASTADAREALRFCHQGVYLLTACLRPIIVEPIQHYDDEDGIPESRITRSIQFYRERGKAPRFAEPGTLEFEYATRWKALDAMEAHHKQELLQRLQEARGRLEAEMEAAYHERQTALHHLEVSQSQEVRESGVMVQQEARQQAQPELGGWPDQTATSVEPCHTASNRRAQAVIEAYVSQATAAIHPQSAVAPGRPGVVQRVAGTAATQRSQYHTMTASQHPYTQSFSAVTPRQPLYCSQEQGQVSRGGEHLVRAGDQLTQQVIQQPISQPIHTQSLVYSEPDMVQTHFVQSHTSQPTYPQSLTPQPVCHAPSPCPTAQAPPMGDKSLTCRPASHPGPSLEPGSDAHFWHAPDPHSATPGQQGAGSESGLWSHYGGTYGPGDGESASKLRRY</sequence>
<dbReference type="Gene3D" id="3.30.70.330">
    <property type="match status" value="2"/>
</dbReference>
<comment type="subcellular location">
    <subcellularLocation>
        <location evidence="1">Nucleus speckle</location>
    </subcellularLocation>
</comment>
<dbReference type="Gene3D" id="6.10.250.1170">
    <property type="match status" value="1"/>
</dbReference>
<dbReference type="PROSITE" id="PS50102">
    <property type="entry name" value="RRM"/>
    <property type="match status" value="2"/>
</dbReference>
<dbReference type="Pfam" id="PF00076">
    <property type="entry name" value="RRM_1"/>
    <property type="match status" value="2"/>
</dbReference>
<keyword evidence="2" id="KW-0677">Repeat</keyword>